<evidence type="ECO:0000256" key="6">
    <source>
        <dbReference type="ARBA" id="ARBA00022500"/>
    </source>
</evidence>
<dbReference type="EMBL" id="JBHSRJ010000002">
    <property type="protein sequence ID" value="MFC6042416.1"/>
    <property type="molecule type" value="Genomic_DNA"/>
</dbReference>
<comment type="caution">
    <text evidence="11">The sequence shown here is derived from an EMBL/GenBank/DDBJ whole genome shotgun (WGS) entry which is preliminary data.</text>
</comment>
<evidence type="ECO:0000256" key="2">
    <source>
        <dbReference type="ARBA" id="ARBA00010004"/>
    </source>
</evidence>
<evidence type="ECO:0000313" key="11">
    <source>
        <dbReference type="EMBL" id="MFC6042416.1"/>
    </source>
</evidence>
<keyword evidence="5" id="KW-1003">Cell membrane</keyword>
<dbReference type="InterPro" id="IPR012823">
    <property type="entry name" value="Flagell_FliJ"/>
</dbReference>
<sequence length="150" mass="16666">MSRQQGNLGGLVRLRSVRERDSRIGLAAALQEEREAAAKVADLEQLLANLPMPATFDLTAFHGRQHTVELIRTALADGRATLETSRDVTAAARDRWLADRSRLAAVESLVERRAAAVRAERARKETRELDEVAQEMWRRRADVVAVGGAR</sequence>
<keyword evidence="9" id="KW-0472">Membrane</keyword>
<keyword evidence="7" id="KW-1005">Bacterial flagellum biogenesis</keyword>
<evidence type="ECO:0000256" key="1">
    <source>
        <dbReference type="ARBA" id="ARBA00004413"/>
    </source>
</evidence>
<dbReference type="Gene3D" id="1.10.287.1700">
    <property type="match status" value="1"/>
</dbReference>
<keyword evidence="4" id="KW-0813">Transport</keyword>
<evidence type="ECO:0000256" key="3">
    <source>
        <dbReference type="ARBA" id="ARBA00020392"/>
    </source>
</evidence>
<reference evidence="12" key="1">
    <citation type="journal article" date="2019" name="Int. J. Syst. Evol. Microbiol.">
        <title>The Global Catalogue of Microorganisms (GCM) 10K type strain sequencing project: providing services to taxonomists for standard genome sequencing and annotation.</title>
        <authorList>
            <consortium name="The Broad Institute Genomics Platform"/>
            <consortium name="The Broad Institute Genome Sequencing Center for Infectious Disease"/>
            <person name="Wu L."/>
            <person name="Ma J."/>
        </authorList>
    </citation>
    <scope>NUCLEOTIDE SEQUENCE [LARGE SCALE GENOMIC DNA]</scope>
    <source>
        <strain evidence="12">CCUG 54522</strain>
    </source>
</reference>
<evidence type="ECO:0000313" key="12">
    <source>
        <dbReference type="Proteomes" id="UP001596135"/>
    </source>
</evidence>
<keyword evidence="10" id="KW-1006">Bacterial flagellum protein export</keyword>
<dbReference type="InterPro" id="IPR053716">
    <property type="entry name" value="Flag_assembly_chemotaxis_eff"/>
</dbReference>
<evidence type="ECO:0000256" key="7">
    <source>
        <dbReference type="ARBA" id="ARBA00022795"/>
    </source>
</evidence>
<comment type="similarity">
    <text evidence="2">Belongs to the FliJ family.</text>
</comment>
<evidence type="ECO:0000256" key="8">
    <source>
        <dbReference type="ARBA" id="ARBA00022927"/>
    </source>
</evidence>
<keyword evidence="11" id="KW-0966">Cell projection</keyword>
<gene>
    <name evidence="11" type="ORF">ACFPYL_05005</name>
</gene>
<keyword evidence="12" id="KW-1185">Reference proteome</keyword>
<accession>A0ABW1LFW4</accession>
<name>A0ABW1LFW4_9ACTN</name>
<comment type="subcellular location">
    <subcellularLocation>
        <location evidence="1">Cell membrane</location>
        <topology evidence="1">Peripheral membrane protein</topology>
        <orientation evidence="1">Cytoplasmic side</orientation>
    </subcellularLocation>
</comment>
<keyword evidence="11" id="KW-0282">Flagellum</keyword>
<evidence type="ECO:0000256" key="4">
    <source>
        <dbReference type="ARBA" id="ARBA00022448"/>
    </source>
</evidence>
<keyword evidence="8" id="KW-0653">Protein transport</keyword>
<protein>
    <recommendedName>
        <fullName evidence="3">Flagellar FliJ protein</fullName>
    </recommendedName>
</protein>
<organism evidence="11 12">
    <name type="scientific">Nocardioides hankookensis</name>
    <dbReference type="NCBI Taxonomy" id="443157"/>
    <lineage>
        <taxon>Bacteria</taxon>
        <taxon>Bacillati</taxon>
        <taxon>Actinomycetota</taxon>
        <taxon>Actinomycetes</taxon>
        <taxon>Propionibacteriales</taxon>
        <taxon>Nocardioidaceae</taxon>
        <taxon>Nocardioides</taxon>
    </lineage>
</organism>
<proteinExistence type="inferred from homology"/>
<keyword evidence="11" id="KW-0969">Cilium</keyword>
<evidence type="ECO:0000256" key="5">
    <source>
        <dbReference type="ARBA" id="ARBA00022475"/>
    </source>
</evidence>
<evidence type="ECO:0000256" key="9">
    <source>
        <dbReference type="ARBA" id="ARBA00023136"/>
    </source>
</evidence>
<keyword evidence="6" id="KW-0145">Chemotaxis</keyword>
<dbReference type="Proteomes" id="UP001596135">
    <property type="component" value="Unassembled WGS sequence"/>
</dbReference>
<dbReference type="RefSeq" id="WP_379151083.1">
    <property type="nucleotide sequence ID" value="NZ_JBHSRJ010000002.1"/>
</dbReference>
<evidence type="ECO:0000256" key="10">
    <source>
        <dbReference type="ARBA" id="ARBA00023225"/>
    </source>
</evidence>
<dbReference type="Pfam" id="PF02050">
    <property type="entry name" value="FliJ"/>
    <property type="match status" value="1"/>
</dbReference>